<dbReference type="AlphaFoldDB" id="A0A103XTC3"/>
<evidence type="ECO:0000256" key="1">
    <source>
        <dbReference type="SAM" id="SignalP"/>
    </source>
</evidence>
<accession>A0A103XTC3</accession>
<name>A0A103XTC3_CYNCS</name>
<dbReference type="EMBL" id="LEKV01004290">
    <property type="protein sequence ID" value="KVH96478.1"/>
    <property type="molecule type" value="Genomic_DNA"/>
</dbReference>
<keyword evidence="3" id="KW-1185">Reference proteome</keyword>
<dbReference type="Proteomes" id="UP000243975">
    <property type="component" value="Unassembled WGS sequence"/>
</dbReference>
<evidence type="ECO:0008006" key="4">
    <source>
        <dbReference type="Google" id="ProtNLM"/>
    </source>
</evidence>
<feature type="chain" id="PRO_5007119094" description="Nucleotide-binding, alpha-beta plait" evidence="1">
    <location>
        <begin position="20"/>
        <end position="80"/>
    </location>
</feature>
<evidence type="ECO:0000313" key="3">
    <source>
        <dbReference type="Proteomes" id="UP000243975"/>
    </source>
</evidence>
<gene>
    <name evidence="2" type="ORF">Ccrd_001436</name>
</gene>
<sequence>MALKSPWAFSLPFLMSSSAIFTSPLQVQSFYMRNGSGGRGSSYSGDRVSTTISFEDLNAFHCLRNYLGDKGISIKNERLV</sequence>
<keyword evidence="1" id="KW-0732">Signal</keyword>
<reference evidence="2 3" key="1">
    <citation type="journal article" date="2016" name="Sci. Rep.">
        <title>The genome sequence of the outbreeding globe artichoke constructed de novo incorporating a phase-aware low-pass sequencing strategy of F1 progeny.</title>
        <authorList>
            <person name="Scaglione D."/>
            <person name="Reyes-Chin-Wo S."/>
            <person name="Acquadro A."/>
            <person name="Froenicke L."/>
            <person name="Portis E."/>
            <person name="Beitel C."/>
            <person name="Tirone M."/>
            <person name="Mauro R."/>
            <person name="Lo Monaco A."/>
            <person name="Mauromicale G."/>
            <person name="Faccioli P."/>
            <person name="Cattivelli L."/>
            <person name="Rieseberg L."/>
            <person name="Michelmore R."/>
            <person name="Lanteri S."/>
        </authorList>
    </citation>
    <scope>NUCLEOTIDE SEQUENCE [LARGE SCALE GENOMIC DNA]</scope>
    <source>
        <strain evidence="2">2C</strain>
    </source>
</reference>
<dbReference type="Gramene" id="KVH96478">
    <property type="protein sequence ID" value="KVH96478"/>
    <property type="gene ID" value="Ccrd_001436"/>
</dbReference>
<comment type="caution">
    <text evidence="2">The sequence shown here is derived from an EMBL/GenBank/DDBJ whole genome shotgun (WGS) entry which is preliminary data.</text>
</comment>
<feature type="signal peptide" evidence="1">
    <location>
        <begin position="1"/>
        <end position="19"/>
    </location>
</feature>
<proteinExistence type="predicted"/>
<protein>
    <recommendedName>
        <fullName evidence="4">Nucleotide-binding, alpha-beta plait</fullName>
    </recommendedName>
</protein>
<evidence type="ECO:0000313" key="2">
    <source>
        <dbReference type="EMBL" id="KVH96478.1"/>
    </source>
</evidence>
<organism evidence="2 3">
    <name type="scientific">Cynara cardunculus var. scolymus</name>
    <name type="common">Globe artichoke</name>
    <name type="synonym">Cynara scolymus</name>
    <dbReference type="NCBI Taxonomy" id="59895"/>
    <lineage>
        <taxon>Eukaryota</taxon>
        <taxon>Viridiplantae</taxon>
        <taxon>Streptophyta</taxon>
        <taxon>Embryophyta</taxon>
        <taxon>Tracheophyta</taxon>
        <taxon>Spermatophyta</taxon>
        <taxon>Magnoliopsida</taxon>
        <taxon>eudicotyledons</taxon>
        <taxon>Gunneridae</taxon>
        <taxon>Pentapetalae</taxon>
        <taxon>asterids</taxon>
        <taxon>campanulids</taxon>
        <taxon>Asterales</taxon>
        <taxon>Asteraceae</taxon>
        <taxon>Carduoideae</taxon>
        <taxon>Cardueae</taxon>
        <taxon>Carduinae</taxon>
        <taxon>Cynara</taxon>
    </lineage>
</organism>